<proteinExistence type="predicted"/>
<dbReference type="GeneID" id="25565277"/>
<evidence type="ECO:0000313" key="2">
    <source>
        <dbReference type="Proteomes" id="UP000054408"/>
    </source>
</evidence>
<organism evidence="1 2">
    <name type="scientific">Thecamonas trahens ATCC 50062</name>
    <dbReference type="NCBI Taxonomy" id="461836"/>
    <lineage>
        <taxon>Eukaryota</taxon>
        <taxon>Apusozoa</taxon>
        <taxon>Apusomonadida</taxon>
        <taxon>Apusomonadidae</taxon>
        <taxon>Thecamonas</taxon>
    </lineage>
</organism>
<keyword evidence="2" id="KW-1185">Reference proteome</keyword>
<dbReference type="AlphaFoldDB" id="A0A0L0DBL7"/>
<sequence length="180" mass="19236">MELENALTELNGYKAAEAETAAETAAEMRPPPLAWDELLVEDEVAEMDELVGGPGPSQGTVDELDELDEVGKDLYASMVRAAVLSQSFGVSGRVLDDSSEDDDEDVADELGFVSPVKTSQRLAVSVGLGAAPFTPTIEFGEHAREELHDLRLKCHAQRVEMATMAKQMEALQASATGVGE</sequence>
<dbReference type="EMBL" id="GL349457">
    <property type="protein sequence ID" value="KNC49732.1"/>
    <property type="molecule type" value="Genomic_DNA"/>
</dbReference>
<reference evidence="1 2" key="1">
    <citation type="submission" date="2010-05" db="EMBL/GenBank/DDBJ databases">
        <title>The Genome Sequence of Thecamonas trahens ATCC 50062.</title>
        <authorList>
            <consortium name="The Broad Institute Genome Sequencing Platform"/>
            <person name="Russ C."/>
            <person name="Cuomo C."/>
            <person name="Shea T."/>
            <person name="Young S.K."/>
            <person name="Zeng Q."/>
            <person name="Koehrsen M."/>
            <person name="Haas B."/>
            <person name="Borodovsky M."/>
            <person name="Guigo R."/>
            <person name="Alvarado L."/>
            <person name="Berlin A."/>
            <person name="Bochicchio J."/>
            <person name="Borenstein D."/>
            <person name="Chapman S."/>
            <person name="Chen Z."/>
            <person name="Freedman E."/>
            <person name="Gellesch M."/>
            <person name="Goldberg J."/>
            <person name="Griggs A."/>
            <person name="Gujja S."/>
            <person name="Heilman E."/>
            <person name="Heiman D."/>
            <person name="Hepburn T."/>
            <person name="Howarth C."/>
            <person name="Jen D."/>
            <person name="Larson L."/>
            <person name="Mehta T."/>
            <person name="Park D."/>
            <person name="Pearson M."/>
            <person name="Roberts A."/>
            <person name="Saif S."/>
            <person name="Shenoy N."/>
            <person name="Sisk P."/>
            <person name="Stolte C."/>
            <person name="Sykes S."/>
            <person name="Thomson T."/>
            <person name="Walk T."/>
            <person name="White J."/>
            <person name="Yandava C."/>
            <person name="Burger G."/>
            <person name="Gray M.W."/>
            <person name="Holland P.W.H."/>
            <person name="King N."/>
            <person name="Lang F.B.F."/>
            <person name="Roger A.J."/>
            <person name="Ruiz-Trillo I."/>
            <person name="Lander E."/>
            <person name="Nusbaum C."/>
        </authorList>
    </citation>
    <scope>NUCLEOTIDE SEQUENCE [LARGE SCALE GENOMIC DNA]</scope>
    <source>
        <strain evidence="1 2">ATCC 50062</strain>
    </source>
</reference>
<evidence type="ECO:0000313" key="1">
    <source>
        <dbReference type="EMBL" id="KNC49732.1"/>
    </source>
</evidence>
<gene>
    <name evidence="1" type="ORF">AMSG_06002</name>
</gene>
<dbReference type="RefSeq" id="XP_013757519.1">
    <property type="nucleotide sequence ID" value="XM_013902065.1"/>
</dbReference>
<dbReference type="Proteomes" id="UP000054408">
    <property type="component" value="Unassembled WGS sequence"/>
</dbReference>
<accession>A0A0L0DBL7</accession>
<name>A0A0L0DBL7_THETB</name>
<protein>
    <submittedName>
        <fullName evidence="1">Uncharacterized protein</fullName>
    </submittedName>
</protein>